<sequence>MSHFSQRAHDENMKIEHTTYEQVRPVTSRPRSGTRKVRDHFSSHSSSPNAQGNDSETIAPVIEWLKGLSSHEVTSRAAENSTTQQHNIQVQKMAGSDQERHQYPLQVPADIESKPLPRLPKLRRKGKFSDMVKEIGTKLSVDIRRPSQTDETHVSKVAEMHTNREAMKEGKLEQVAKRPSSGNRIAPTPPGKENYKPSHQRNKSSTSSKISEYIATGADVLDSTRREITKDLAEKFRPPFEHINYRPFSRNRESSISSDSSIFFCAGEEIDEPVTPLTQRQEKSKARRLSGDGTNPWEDPAPEFCKLCKRKGVQGVRGLCSNCEREFMRTYSTGFKHEPEIVPAPPLKDKEILKISIGNYLHEEDELGSRKAVQNMRLSCVSSKPVIVEPCPKRYSSQKATVIQMDHKDDDDKYLKWQDEATRSEFKESQQTFERWSQCYEHDTQDETPKPSTIVRREKSSKHDTLYGYWDGVLEDYGARRS</sequence>
<protein>
    <submittedName>
        <fullName evidence="2">Uncharacterized protein</fullName>
    </submittedName>
</protein>
<keyword evidence="3" id="KW-1185">Reference proteome</keyword>
<evidence type="ECO:0000313" key="3">
    <source>
        <dbReference type="Proteomes" id="UP001629113"/>
    </source>
</evidence>
<feature type="region of interest" description="Disordered" evidence="1">
    <location>
        <begin position="1"/>
        <end position="56"/>
    </location>
</feature>
<gene>
    <name evidence="2" type="ORF">PVAG01_01768</name>
</gene>
<dbReference type="Proteomes" id="UP001629113">
    <property type="component" value="Unassembled WGS sequence"/>
</dbReference>
<feature type="region of interest" description="Disordered" evidence="1">
    <location>
        <begin position="439"/>
        <end position="461"/>
    </location>
</feature>
<feature type="compositionally biased region" description="Polar residues" evidence="1">
    <location>
        <begin position="43"/>
        <end position="56"/>
    </location>
</feature>
<dbReference type="EMBL" id="JBFCZG010000001">
    <property type="protein sequence ID" value="KAL3428259.1"/>
    <property type="molecule type" value="Genomic_DNA"/>
</dbReference>
<evidence type="ECO:0000256" key="1">
    <source>
        <dbReference type="SAM" id="MobiDB-lite"/>
    </source>
</evidence>
<feature type="compositionally biased region" description="Basic and acidic residues" evidence="1">
    <location>
        <begin position="164"/>
        <end position="176"/>
    </location>
</feature>
<name>A0ABR4PYD0_9HELO</name>
<proteinExistence type="predicted"/>
<evidence type="ECO:0000313" key="2">
    <source>
        <dbReference type="EMBL" id="KAL3428259.1"/>
    </source>
</evidence>
<organism evidence="2 3">
    <name type="scientific">Phlyctema vagabunda</name>
    <dbReference type="NCBI Taxonomy" id="108571"/>
    <lineage>
        <taxon>Eukaryota</taxon>
        <taxon>Fungi</taxon>
        <taxon>Dikarya</taxon>
        <taxon>Ascomycota</taxon>
        <taxon>Pezizomycotina</taxon>
        <taxon>Leotiomycetes</taxon>
        <taxon>Helotiales</taxon>
        <taxon>Dermateaceae</taxon>
        <taxon>Phlyctema</taxon>
    </lineage>
</organism>
<feature type="compositionally biased region" description="Basic and acidic residues" evidence="1">
    <location>
        <begin position="7"/>
        <end position="19"/>
    </location>
</feature>
<comment type="caution">
    <text evidence="2">The sequence shown here is derived from an EMBL/GenBank/DDBJ whole genome shotgun (WGS) entry which is preliminary data.</text>
</comment>
<reference evidence="2 3" key="1">
    <citation type="submission" date="2024-06" db="EMBL/GenBank/DDBJ databases">
        <title>Complete genome of Phlyctema vagabunda strain 19-DSS-EL-015.</title>
        <authorList>
            <person name="Fiorenzani C."/>
        </authorList>
    </citation>
    <scope>NUCLEOTIDE SEQUENCE [LARGE SCALE GENOMIC DNA]</scope>
    <source>
        <strain evidence="2 3">19-DSS-EL-015</strain>
    </source>
</reference>
<feature type="compositionally biased region" description="Basic and acidic residues" evidence="1">
    <location>
        <begin position="440"/>
        <end position="461"/>
    </location>
</feature>
<feature type="region of interest" description="Disordered" evidence="1">
    <location>
        <begin position="164"/>
        <end position="211"/>
    </location>
</feature>
<accession>A0ABR4PYD0</accession>